<dbReference type="Pfam" id="PF04727">
    <property type="entry name" value="ELMO_CED12"/>
    <property type="match status" value="1"/>
</dbReference>
<sequence length="76" mass="9090">MRTGSAESFWYATYPDQELHGLVPDQWKEMGWQGRDPSTDFKFHFPPFLCCSAANFFLVSSFSFWHFLIWLLWMIC</sequence>
<proteinExistence type="predicted"/>
<name>A0A2P6QFJ2_ROSCH</name>
<dbReference type="PANTHER" id="PTHR12771">
    <property type="entry name" value="ENGULFMENT AND CELL MOTILITY"/>
    <property type="match status" value="1"/>
</dbReference>
<organism evidence="3 4">
    <name type="scientific">Rosa chinensis</name>
    <name type="common">China rose</name>
    <dbReference type="NCBI Taxonomy" id="74649"/>
    <lineage>
        <taxon>Eukaryota</taxon>
        <taxon>Viridiplantae</taxon>
        <taxon>Streptophyta</taxon>
        <taxon>Embryophyta</taxon>
        <taxon>Tracheophyta</taxon>
        <taxon>Spermatophyta</taxon>
        <taxon>Magnoliopsida</taxon>
        <taxon>eudicotyledons</taxon>
        <taxon>Gunneridae</taxon>
        <taxon>Pentapetalae</taxon>
        <taxon>rosids</taxon>
        <taxon>fabids</taxon>
        <taxon>Rosales</taxon>
        <taxon>Rosaceae</taxon>
        <taxon>Rosoideae</taxon>
        <taxon>Rosoideae incertae sedis</taxon>
        <taxon>Rosa</taxon>
    </lineage>
</organism>
<dbReference type="PANTHER" id="PTHR12771:SF49">
    <property type="entry name" value="ELMO_CED-12 FAMILY PROTEIN"/>
    <property type="match status" value="1"/>
</dbReference>
<evidence type="ECO:0000259" key="2">
    <source>
        <dbReference type="Pfam" id="PF04727"/>
    </source>
</evidence>
<dbReference type="EMBL" id="PDCK01000043">
    <property type="protein sequence ID" value="PRQ32955.1"/>
    <property type="molecule type" value="Genomic_DNA"/>
</dbReference>
<protein>
    <submittedName>
        <fullName evidence="3">Putative ELMO domain-containing protein</fullName>
    </submittedName>
</protein>
<dbReference type="STRING" id="74649.A0A2P6QFJ2"/>
<evidence type="ECO:0000313" key="3">
    <source>
        <dbReference type="EMBL" id="PRQ32955.1"/>
    </source>
</evidence>
<dbReference type="InterPro" id="IPR050868">
    <property type="entry name" value="ELMO_domain-containing"/>
</dbReference>
<feature type="domain" description="ELMO" evidence="2">
    <location>
        <begin position="8"/>
        <end position="42"/>
    </location>
</feature>
<accession>A0A2P6QFJ2</accession>
<keyword evidence="1" id="KW-1133">Transmembrane helix</keyword>
<feature type="transmembrane region" description="Helical" evidence="1">
    <location>
        <begin position="45"/>
        <end position="73"/>
    </location>
</feature>
<dbReference type="Gramene" id="PRQ32955">
    <property type="protein sequence ID" value="PRQ32955"/>
    <property type="gene ID" value="RchiOBHm_Chr5g0052121"/>
</dbReference>
<dbReference type="InterPro" id="IPR006816">
    <property type="entry name" value="ELMO_dom"/>
</dbReference>
<comment type="caution">
    <text evidence="3">The sequence shown here is derived from an EMBL/GenBank/DDBJ whole genome shotgun (WGS) entry which is preliminary data.</text>
</comment>
<keyword evidence="1" id="KW-0812">Transmembrane</keyword>
<gene>
    <name evidence="3" type="ORF">RchiOBHm_Chr5g0052121</name>
</gene>
<dbReference type="AlphaFoldDB" id="A0A2P6QFJ2"/>
<reference evidence="3 4" key="1">
    <citation type="journal article" date="2018" name="Nat. Genet.">
        <title>The Rosa genome provides new insights in the design of modern roses.</title>
        <authorList>
            <person name="Bendahmane M."/>
        </authorList>
    </citation>
    <scope>NUCLEOTIDE SEQUENCE [LARGE SCALE GENOMIC DNA]</scope>
    <source>
        <strain evidence="4">cv. Old Blush</strain>
    </source>
</reference>
<keyword evidence="4" id="KW-1185">Reference proteome</keyword>
<evidence type="ECO:0000256" key="1">
    <source>
        <dbReference type="SAM" id="Phobius"/>
    </source>
</evidence>
<evidence type="ECO:0000313" key="4">
    <source>
        <dbReference type="Proteomes" id="UP000238479"/>
    </source>
</evidence>
<dbReference type="Proteomes" id="UP000238479">
    <property type="component" value="Chromosome 5"/>
</dbReference>
<keyword evidence="1" id="KW-0472">Membrane</keyword>